<comment type="pathway">
    <text evidence="1">Cofactor biosynthesis; ubiquinone biosynthesis.</text>
</comment>
<protein>
    <recommendedName>
        <fullName evidence="1">Ubiquinone biosynthesis accessory factor UbiT</fullName>
    </recommendedName>
</protein>
<proteinExistence type="inferred from homology"/>
<dbReference type="SUPFAM" id="SSF55718">
    <property type="entry name" value="SCP-like"/>
    <property type="match status" value="1"/>
</dbReference>
<gene>
    <name evidence="1" type="primary">ubiT</name>
    <name evidence="3" type="ORF">GCM10023116_45320</name>
</gene>
<evidence type="ECO:0000256" key="1">
    <source>
        <dbReference type="HAMAP-Rule" id="MF_02231"/>
    </source>
</evidence>
<reference evidence="4" key="1">
    <citation type="journal article" date="2019" name="Int. J. Syst. Evol. Microbiol.">
        <title>The Global Catalogue of Microorganisms (GCM) 10K type strain sequencing project: providing services to taxonomists for standard genome sequencing and annotation.</title>
        <authorList>
            <consortium name="The Broad Institute Genomics Platform"/>
            <consortium name="The Broad Institute Genome Sequencing Center for Infectious Disease"/>
            <person name="Wu L."/>
            <person name="Ma J."/>
        </authorList>
    </citation>
    <scope>NUCLEOTIDE SEQUENCE [LARGE SCALE GENOMIC DNA]</scope>
    <source>
        <strain evidence="4">JCM 17805</strain>
    </source>
</reference>
<comment type="caution">
    <text evidence="3">The sequence shown here is derived from an EMBL/GenBank/DDBJ whole genome shotgun (WGS) entry which is preliminary data.</text>
</comment>
<comment type="similarity">
    <text evidence="1">Belongs to the UbiT family.</text>
</comment>
<dbReference type="InterPro" id="IPR036527">
    <property type="entry name" value="SCP2_sterol-bd_dom_sf"/>
</dbReference>
<organism evidence="3 4">
    <name type="scientific">Kistimonas scapharcae</name>
    <dbReference type="NCBI Taxonomy" id="1036133"/>
    <lineage>
        <taxon>Bacteria</taxon>
        <taxon>Pseudomonadati</taxon>
        <taxon>Pseudomonadota</taxon>
        <taxon>Gammaproteobacteria</taxon>
        <taxon>Oceanospirillales</taxon>
        <taxon>Endozoicomonadaceae</taxon>
        <taxon>Kistimonas</taxon>
    </lineage>
</organism>
<keyword evidence="1" id="KW-0831">Ubiquinone biosynthesis</keyword>
<dbReference type="RefSeq" id="WP_345198769.1">
    <property type="nucleotide sequence ID" value="NZ_BAABFL010000472.1"/>
</dbReference>
<sequence>MPLPETLRRIPHPPVAWLFKPLHAIPWSLRNRPLAQALNHTFREPLSDGDFDCLEDHWLQLSVTDFGLDFYLTVIDEKIVLGSPRPCDVTIRGNSTAFLALASRREDPDTLFFQRRLVIEGNTELGLAIKNMLDSIDLDQLPQLVRQLLQTSDRLVALAS</sequence>
<dbReference type="Gene3D" id="3.30.1050.10">
    <property type="entry name" value="SCP2 sterol-binding domain"/>
    <property type="match status" value="1"/>
</dbReference>
<dbReference type="EMBL" id="BAABFL010000472">
    <property type="protein sequence ID" value="GAA4652248.1"/>
    <property type="molecule type" value="Genomic_DNA"/>
</dbReference>
<name>A0ABP8V7M4_9GAMM</name>
<dbReference type="InterPro" id="IPR016830">
    <property type="entry name" value="UbiT"/>
</dbReference>
<dbReference type="Proteomes" id="UP001500604">
    <property type="component" value="Unassembled WGS sequence"/>
</dbReference>
<accession>A0ABP8V7M4</accession>
<evidence type="ECO:0000313" key="4">
    <source>
        <dbReference type="Proteomes" id="UP001500604"/>
    </source>
</evidence>
<dbReference type="HAMAP" id="MF_02231">
    <property type="entry name" value="UbiT"/>
    <property type="match status" value="1"/>
</dbReference>
<dbReference type="InterPro" id="IPR003033">
    <property type="entry name" value="SCP2_sterol-bd_dom"/>
</dbReference>
<evidence type="ECO:0000313" key="3">
    <source>
        <dbReference type="EMBL" id="GAA4652248.1"/>
    </source>
</evidence>
<feature type="domain" description="SCP2" evidence="2">
    <location>
        <begin position="40"/>
        <end position="134"/>
    </location>
</feature>
<dbReference type="Pfam" id="PF02036">
    <property type="entry name" value="SCP2"/>
    <property type="match status" value="1"/>
</dbReference>
<comment type="function">
    <text evidence="1">Required for O(2)-independent ubiquinone (coenzyme Q) biosynthesis. Likely functions as an accessory factor.</text>
</comment>
<keyword evidence="4" id="KW-1185">Reference proteome</keyword>
<evidence type="ECO:0000259" key="2">
    <source>
        <dbReference type="Pfam" id="PF02036"/>
    </source>
</evidence>